<reference evidence="2" key="1">
    <citation type="submission" date="2014-11" db="EMBL/GenBank/DDBJ databases">
        <authorList>
            <person name="Otto D Thomas"/>
            <person name="Naeem Raeece"/>
        </authorList>
    </citation>
    <scope>NUCLEOTIDE SEQUENCE</scope>
</reference>
<keyword evidence="1" id="KW-0472">Membrane</keyword>
<keyword evidence="1" id="KW-1133">Transmembrane helix</keyword>
<dbReference type="VEuPathDB" id="CryptoDB:Cvel_21619"/>
<name>A0A0G4GF65_9ALVE</name>
<evidence type="ECO:0000313" key="2">
    <source>
        <dbReference type="EMBL" id="CEM28185.1"/>
    </source>
</evidence>
<dbReference type="AlphaFoldDB" id="A0A0G4GF65"/>
<proteinExistence type="predicted"/>
<dbReference type="EMBL" id="CDMZ01001152">
    <property type="protein sequence ID" value="CEM28185.1"/>
    <property type="molecule type" value="Genomic_DNA"/>
</dbReference>
<organism evidence="2">
    <name type="scientific">Chromera velia CCMP2878</name>
    <dbReference type="NCBI Taxonomy" id="1169474"/>
    <lineage>
        <taxon>Eukaryota</taxon>
        <taxon>Sar</taxon>
        <taxon>Alveolata</taxon>
        <taxon>Colpodellida</taxon>
        <taxon>Chromeraceae</taxon>
        <taxon>Chromera</taxon>
    </lineage>
</organism>
<protein>
    <submittedName>
        <fullName evidence="2">Uncharacterized protein</fullName>
    </submittedName>
</protein>
<evidence type="ECO:0000256" key="1">
    <source>
        <dbReference type="SAM" id="Phobius"/>
    </source>
</evidence>
<keyword evidence="1" id="KW-0812">Transmembrane</keyword>
<accession>A0A0G4GF65</accession>
<gene>
    <name evidence="2" type="ORF">Cvel_21619</name>
</gene>
<feature type="transmembrane region" description="Helical" evidence="1">
    <location>
        <begin position="23"/>
        <end position="40"/>
    </location>
</feature>
<sequence length="237" mass="26776">METAADCTKAHAGERWNFHMSRAVFLLVGILVQVLVEVGAHEQSLREKGAILGGLDVAWSSLFAFRCKTFAATDNCLECMEEGCDWCNFSDGTESGCRAKGHCDTVDKKGRAIRTSQCPEWQDRNNERRARRLESQARHEHAMADWEAKRKKGQNDVKSCRGDRDVFSLVEQCNRKCWDERKLLEARHRQGKSGYLSIGFSYCGTSYKQTLFDKCSQLEGGDGGTIYFCSGKSKSFR</sequence>